<keyword evidence="6" id="KW-0156">Chromatin regulator</keyword>
<comment type="catalytic activity">
    <reaction evidence="10">
        <text>N(6),N(6)-dimethyl-L-lysyl(4)-[histone H3] + S-adenosyl-L-methionine = N(6),N(6),N(6)-trimethyl-L-lysyl(4)-[histone H3] + S-adenosyl-L-homocysteine + H(+)</text>
        <dbReference type="Rhea" id="RHEA:60272"/>
        <dbReference type="Rhea" id="RHEA-COMP:15537"/>
        <dbReference type="Rhea" id="RHEA-COMP:15540"/>
        <dbReference type="ChEBI" id="CHEBI:15378"/>
        <dbReference type="ChEBI" id="CHEBI:57856"/>
        <dbReference type="ChEBI" id="CHEBI:59789"/>
        <dbReference type="ChEBI" id="CHEBI:61961"/>
        <dbReference type="ChEBI" id="CHEBI:61976"/>
    </reaction>
</comment>
<reference evidence="13" key="1">
    <citation type="submission" date="2021-02" db="EMBL/GenBank/DDBJ databases">
        <title>First Annotated Genome of the Yellow-green Alga Tribonema minus.</title>
        <authorList>
            <person name="Mahan K.M."/>
        </authorList>
    </citation>
    <scope>NUCLEOTIDE SEQUENCE</scope>
    <source>
        <strain evidence="13">UTEX B ZZ1240</strain>
    </source>
</reference>
<dbReference type="GO" id="GO:0140999">
    <property type="term" value="F:histone H3K4 trimethyltransferase activity"/>
    <property type="evidence" value="ECO:0007669"/>
    <property type="project" value="UniProtKB-EC"/>
</dbReference>
<evidence type="ECO:0000256" key="6">
    <source>
        <dbReference type="ARBA" id="ARBA00022853"/>
    </source>
</evidence>
<feature type="domain" description="SET" evidence="11">
    <location>
        <begin position="27"/>
        <end position="144"/>
    </location>
</feature>
<keyword evidence="14" id="KW-1185">Reference proteome</keyword>
<comment type="caution">
    <text evidence="13">The sequence shown here is derived from an EMBL/GenBank/DDBJ whole genome shotgun (WGS) entry which is preliminary data.</text>
</comment>
<dbReference type="OrthoDB" id="308383at2759"/>
<proteinExistence type="predicted"/>
<dbReference type="Pfam" id="PF00856">
    <property type="entry name" value="SET"/>
    <property type="match status" value="1"/>
</dbReference>
<keyword evidence="3" id="KW-0489">Methyltransferase</keyword>
<dbReference type="InterPro" id="IPR001214">
    <property type="entry name" value="SET_dom"/>
</dbReference>
<accession>A0A835Z6D9</accession>
<evidence type="ECO:0000256" key="5">
    <source>
        <dbReference type="ARBA" id="ARBA00022691"/>
    </source>
</evidence>
<evidence type="ECO:0000256" key="9">
    <source>
        <dbReference type="ARBA" id="ARBA00047583"/>
    </source>
</evidence>
<evidence type="ECO:0000259" key="11">
    <source>
        <dbReference type="PROSITE" id="PS50280"/>
    </source>
</evidence>
<dbReference type="PROSITE" id="PS50280">
    <property type="entry name" value="SET"/>
    <property type="match status" value="1"/>
</dbReference>
<evidence type="ECO:0000256" key="8">
    <source>
        <dbReference type="ARBA" id="ARBA00047571"/>
    </source>
</evidence>
<dbReference type="PANTHER" id="PTHR45814:SF2">
    <property type="entry name" value="HISTONE-LYSINE N-METHYLTRANSFERASE SETD1"/>
    <property type="match status" value="1"/>
</dbReference>
<dbReference type="EMBL" id="JAFCMP010000112">
    <property type="protein sequence ID" value="KAG5186517.1"/>
    <property type="molecule type" value="Genomic_DNA"/>
</dbReference>
<dbReference type="PROSITE" id="PS50868">
    <property type="entry name" value="POST_SET"/>
    <property type="match status" value="1"/>
</dbReference>
<evidence type="ECO:0000256" key="2">
    <source>
        <dbReference type="ARBA" id="ARBA00012182"/>
    </source>
</evidence>
<dbReference type="AlphaFoldDB" id="A0A835Z6D9"/>
<organism evidence="13 14">
    <name type="scientific">Tribonema minus</name>
    <dbReference type="NCBI Taxonomy" id="303371"/>
    <lineage>
        <taxon>Eukaryota</taxon>
        <taxon>Sar</taxon>
        <taxon>Stramenopiles</taxon>
        <taxon>Ochrophyta</taxon>
        <taxon>PX clade</taxon>
        <taxon>Xanthophyceae</taxon>
        <taxon>Tribonematales</taxon>
        <taxon>Tribonemataceae</taxon>
        <taxon>Tribonema</taxon>
    </lineage>
</organism>
<feature type="non-terminal residue" evidence="13">
    <location>
        <position position="1"/>
    </location>
</feature>
<dbReference type="InterPro" id="IPR003616">
    <property type="entry name" value="Post-SET_dom"/>
</dbReference>
<dbReference type="GO" id="GO:0032259">
    <property type="term" value="P:methylation"/>
    <property type="evidence" value="ECO:0007669"/>
    <property type="project" value="UniProtKB-KW"/>
</dbReference>
<comment type="catalytic activity">
    <reaction evidence="8">
        <text>L-lysyl(4)-[histone H3] + 3 S-adenosyl-L-methionine = N(6),N(6),N(6)-trimethyl-L-lysyl(4)-[histone H3] + 3 S-adenosyl-L-homocysteine + 3 H(+)</text>
        <dbReference type="Rhea" id="RHEA:60260"/>
        <dbReference type="Rhea" id="RHEA-COMP:15537"/>
        <dbReference type="Rhea" id="RHEA-COMP:15547"/>
        <dbReference type="ChEBI" id="CHEBI:15378"/>
        <dbReference type="ChEBI" id="CHEBI:29969"/>
        <dbReference type="ChEBI" id="CHEBI:57856"/>
        <dbReference type="ChEBI" id="CHEBI:59789"/>
        <dbReference type="ChEBI" id="CHEBI:61961"/>
        <dbReference type="EC" id="2.1.1.354"/>
    </reaction>
</comment>
<dbReference type="Proteomes" id="UP000664859">
    <property type="component" value="Unassembled WGS sequence"/>
</dbReference>
<protein>
    <recommendedName>
        <fullName evidence="2">[histone H3]-lysine(4) N-trimethyltransferase</fullName>
        <ecNumber evidence="2">2.1.1.354</ecNumber>
    </recommendedName>
</protein>
<evidence type="ECO:0000313" key="14">
    <source>
        <dbReference type="Proteomes" id="UP000664859"/>
    </source>
</evidence>
<feature type="domain" description="Post-SET" evidence="12">
    <location>
        <begin position="153"/>
        <end position="168"/>
    </location>
</feature>
<evidence type="ECO:0000256" key="10">
    <source>
        <dbReference type="ARBA" id="ARBA00049129"/>
    </source>
</evidence>
<keyword evidence="7" id="KW-0539">Nucleus</keyword>
<dbReference type="CDD" id="cd10518">
    <property type="entry name" value="SET_SETD1-like"/>
    <property type="match status" value="1"/>
</dbReference>
<dbReference type="PANTHER" id="PTHR45814">
    <property type="entry name" value="HISTONE-LYSINE N-METHYLTRANSFERASE SETD1"/>
    <property type="match status" value="1"/>
</dbReference>
<dbReference type="GO" id="GO:0048188">
    <property type="term" value="C:Set1C/COMPASS complex"/>
    <property type="evidence" value="ECO:0007669"/>
    <property type="project" value="TreeGrafter"/>
</dbReference>
<comment type="subcellular location">
    <subcellularLocation>
        <location evidence="1">Nucleus</location>
    </subcellularLocation>
</comment>
<dbReference type="EC" id="2.1.1.354" evidence="2"/>
<dbReference type="InterPro" id="IPR044570">
    <property type="entry name" value="Set1-like"/>
</dbReference>
<gene>
    <name evidence="13" type="ORF">JKP88DRAFT_214784</name>
</gene>
<dbReference type="SMART" id="SM00317">
    <property type="entry name" value="SET"/>
    <property type="match status" value="1"/>
</dbReference>
<dbReference type="InterPro" id="IPR046341">
    <property type="entry name" value="SET_dom_sf"/>
</dbReference>
<dbReference type="Gene3D" id="2.170.270.10">
    <property type="entry name" value="SET domain"/>
    <property type="match status" value="1"/>
</dbReference>
<evidence type="ECO:0000259" key="12">
    <source>
        <dbReference type="PROSITE" id="PS50868"/>
    </source>
</evidence>
<dbReference type="SUPFAM" id="SSF82199">
    <property type="entry name" value="SET domain"/>
    <property type="match status" value="1"/>
</dbReference>
<evidence type="ECO:0000256" key="4">
    <source>
        <dbReference type="ARBA" id="ARBA00022679"/>
    </source>
</evidence>
<sequence>MRSMRRQGQGLVDAGALRLDALQARKKLLRFGRSPIHAWGVFAEEPIAAGDMVIEYRGEIIRSAVADKRERLYTEMQVGSDYMFRVDEDTVVDATFKGSLARFVNHSCDPNCYTQIIVVDGVKKIIIYAKRAIATGEELSYDYKFPLEEKEEERVPCHCGAAKCRGYM</sequence>
<name>A0A835Z6D9_9STRA</name>
<keyword evidence="5" id="KW-0949">S-adenosyl-L-methionine</keyword>
<comment type="catalytic activity">
    <reaction evidence="9">
        <text>N(6)-methyl-L-lysyl(4)-[histone H3] + S-adenosyl-L-methionine = N(6),N(6)-dimethyl-L-lysyl(4)-[histone H3] + S-adenosyl-L-homocysteine + H(+)</text>
        <dbReference type="Rhea" id="RHEA:60268"/>
        <dbReference type="Rhea" id="RHEA-COMP:15540"/>
        <dbReference type="Rhea" id="RHEA-COMP:15543"/>
        <dbReference type="ChEBI" id="CHEBI:15378"/>
        <dbReference type="ChEBI" id="CHEBI:57856"/>
        <dbReference type="ChEBI" id="CHEBI:59789"/>
        <dbReference type="ChEBI" id="CHEBI:61929"/>
        <dbReference type="ChEBI" id="CHEBI:61976"/>
    </reaction>
</comment>
<evidence type="ECO:0000256" key="7">
    <source>
        <dbReference type="ARBA" id="ARBA00023242"/>
    </source>
</evidence>
<evidence type="ECO:0000256" key="3">
    <source>
        <dbReference type="ARBA" id="ARBA00022603"/>
    </source>
</evidence>
<keyword evidence="4" id="KW-0808">Transferase</keyword>
<evidence type="ECO:0000313" key="13">
    <source>
        <dbReference type="EMBL" id="KAG5186517.1"/>
    </source>
</evidence>
<evidence type="ECO:0000256" key="1">
    <source>
        <dbReference type="ARBA" id="ARBA00004123"/>
    </source>
</evidence>